<name>A0A0E9XH47_ANGAN</name>
<dbReference type="InterPro" id="IPR042532">
    <property type="entry name" value="EXOC3/Sec6_C"/>
</dbReference>
<dbReference type="Gene3D" id="1.10.357.70">
    <property type="entry name" value="Exocyst complex component Sec6, C-terminal domain"/>
    <property type="match status" value="1"/>
</dbReference>
<organism evidence="1">
    <name type="scientific">Anguilla anguilla</name>
    <name type="common">European freshwater eel</name>
    <name type="synonym">Muraena anguilla</name>
    <dbReference type="NCBI Taxonomy" id="7936"/>
    <lineage>
        <taxon>Eukaryota</taxon>
        <taxon>Metazoa</taxon>
        <taxon>Chordata</taxon>
        <taxon>Craniata</taxon>
        <taxon>Vertebrata</taxon>
        <taxon>Euteleostomi</taxon>
        <taxon>Actinopterygii</taxon>
        <taxon>Neopterygii</taxon>
        <taxon>Teleostei</taxon>
        <taxon>Anguilliformes</taxon>
        <taxon>Anguillidae</taxon>
        <taxon>Anguilla</taxon>
    </lineage>
</organism>
<sequence>MISKQLKVKVQEICYPKLLVFLEKYVEREQKRLKMHAKSGEMYPFRTFSTSMELRKYVQKIASNRNDESIKAVHSLKSIEAQSLALVLKKPFSKVEASLKEYFKKGDGHRMGVMEEIKMHFRTLPKTNQEAYKIAVDTAYDRLTSLYLKYLLQSNKSELERTWSDVGSEVTENAEYLHNMFSHLNPEVIQRNQALLNVGKILKCSDINALKITIAEMRIDCPDMSQEQVRILLRWKGLSQSQVKEVLDASQECLYTIDLPNKPRWYRYCCCY</sequence>
<dbReference type="AlphaFoldDB" id="A0A0E9XH47"/>
<protein>
    <submittedName>
        <fullName evidence="1">Uncharacterized protein</fullName>
    </submittedName>
</protein>
<proteinExistence type="predicted"/>
<accession>A0A0E9XH47</accession>
<reference evidence="1" key="2">
    <citation type="journal article" date="2015" name="Fish Shellfish Immunol.">
        <title>Early steps in the European eel (Anguilla anguilla)-Vibrio vulnificus interaction in the gills: Role of the RtxA13 toxin.</title>
        <authorList>
            <person name="Callol A."/>
            <person name="Pajuelo D."/>
            <person name="Ebbesson L."/>
            <person name="Teles M."/>
            <person name="MacKenzie S."/>
            <person name="Amaro C."/>
        </authorList>
    </citation>
    <scope>NUCLEOTIDE SEQUENCE</scope>
</reference>
<dbReference type="EMBL" id="GBXM01006603">
    <property type="protein sequence ID" value="JAI01975.1"/>
    <property type="molecule type" value="Transcribed_RNA"/>
</dbReference>
<reference evidence="1" key="1">
    <citation type="submission" date="2014-11" db="EMBL/GenBank/DDBJ databases">
        <authorList>
            <person name="Amaro Gonzalez C."/>
        </authorList>
    </citation>
    <scope>NUCLEOTIDE SEQUENCE</scope>
</reference>
<evidence type="ECO:0000313" key="1">
    <source>
        <dbReference type="EMBL" id="JAI01975.1"/>
    </source>
</evidence>